<proteinExistence type="predicted"/>
<comment type="caution">
    <text evidence="1">The sequence shown here is derived from an EMBL/GenBank/DDBJ whole genome shotgun (WGS) entry which is preliminary data.</text>
</comment>
<dbReference type="Proteomes" id="UP001596287">
    <property type="component" value="Unassembled WGS sequence"/>
</dbReference>
<evidence type="ECO:0000313" key="1">
    <source>
        <dbReference type="EMBL" id="MFC6096669.1"/>
    </source>
</evidence>
<gene>
    <name evidence="1" type="ORF">ACFPVY_08415</name>
</gene>
<dbReference type="RefSeq" id="WP_379791530.1">
    <property type="nucleotide sequence ID" value="NZ_JBHSQB010000007.1"/>
</dbReference>
<reference evidence="2" key="1">
    <citation type="journal article" date="2019" name="Int. J. Syst. Evol. Microbiol.">
        <title>The Global Catalogue of Microorganisms (GCM) 10K type strain sequencing project: providing services to taxonomists for standard genome sequencing and annotation.</title>
        <authorList>
            <consortium name="The Broad Institute Genomics Platform"/>
            <consortium name="The Broad Institute Genome Sequencing Center for Infectious Disease"/>
            <person name="Wu L."/>
            <person name="Ma J."/>
        </authorList>
    </citation>
    <scope>NUCLEOTIDE SEQUENCE [LARGE SCALE GENOMIC DNA]</scope>
    <source>
        <strain evidence="2">CCUG 49679</strain>
    </source>
</reference>
<keyword evidence="2" id="KW-1185">Reference proteome</keyword>
<dbReference type="EMBL" id="JBHSQB010000007">
    <property type="protein sequence ID" value="MFC6096669.1"/>
    <property type="molecule type" value="Genomic_DNA"/>
</dbReference>
<protein>
    <submittedName>
        <fullName evidence="1">Uncharacterized protein</fullName>
    </submittedName>
</protein>
<sequence length="251" mass="29650">MIRYFLIVLFSVLFCGCKTDQKSNSVIEIDYEKKIIFYRDLILKEELANPTIYSNSPQPSIENFSKKAKEKLNRRIYDIVYLDKRNLYDTIYPELKEKTVLQQLFLVDSLYTNKRNYKRELHNLFFDNWRHLMFIEKIENNIVTISDAPGNVGSSQYFEKYLVDGDNVNEIKFPETEWAKMEKIVKEKLNDYSHISRSSDMIIKPKSNGIFEIKRMGLKDGDGEAYPAVEITFESKDFKTIDLNSVKVRKL</sequence>
<evidence type="ECO:0000313" key="2">
    <source>
        <dbReference type="Proteomes" id="UP001596287"/>
    </source>
</evidence>
<organism evidence="1 2">
    <name type="scientific">Flavobacterium qiangtangense</name>
    <dbReference type="NCBI Taxonomy" id="1442595"/>
    <lineage>
        <taxon>Bacteria</taxon>
        <taxon>Pseudomonadati</taxon>
        <taxon>Bacteroidota</taxon>
        <taxon>Flavobacteriia</taxon>
        <taxon>Flavobacteriales</taxon>
        <taxon>Flavobacteriaceae</taxon>
        <taxon>Flavobacterium</taxon>
    </lineage>
</organism>
<dbReference type="PROSITE" id="PS51257">
    <property type="entry name" value="PROKAR_LIPOPROTEIN"/>
    <property type="match status" value="1"/>
</dbReference>
<name>A0ABW1PM84_9FLAO</name>
<accession>A0ABW1PM84</accession>